<evidence type="ECO:0000313" key="3">
    <source>
        <dbReference type="Proteomes" id="UP000545507"/>
    </source>
</evidence>
<dbReference type="SUPFAM" id="SSF53448">
    <property type="entry name" value="Nucleotide-diphospho-sugar transferases"/>
    <property type="match status" value="1"/>
</dbReference>
<name>A0A7Y8GTE4_9BURK</name>
<protein>
    <submittedName>
        <fullName evidence="2">Glycosyltransferase family 2 protein</fullName>
    </submittedName>
</protein>
<dbReference type="EMBL" id="VYGV01000006">
    <property type="protein sequence ID" value="NWF44524.1"/>
    <property type="molecule type" value="Genomic_DNA"/>
</dbReference>
<keyword evidence="3" id="KW-1185">Reference proteome</keyword>
<reference evidence="2 3" key="1">
    <citation type="submission" date="2019-09" db="EMBL/GenBank/DDBJ databases">
        <title>Hydrogenophaga aromatica sp. nov., isolated from a para-xylene-degrading enrichment culture.</title>
        <authorList>
            <person name="Tancsics A."/>
            <person name="Banerjee S."/>
        </authorList>
    </citation>
    <scope>NUCLEOTIDE SEQUENCE [LARGE SCALE GENOMIC DNA]</scope>
    <source>
        <strain evidence="2 3">D2P1</strain>
    </source>
</reference>
<dbReference type="RefSeq" id="WP_177133789.1">
    <property type="nucleotide sequence ID" value="NZ_VYGV01000006.1"/>
</dbReference>
<keyword evidence="2" id="KW-0808">Transferase</keyword>
<dbReference type="AlphaFoldDB" id="A0A7Y8GTE4"/>
<dbReference type="InterPro" id="IPR001173">
    <property type="entry name" value="Glyco_trans_2-like"/>
</dbReference>
<accession>A0A7Y8GTE4</accession>
<evidence type="ECO:0000313" key="2">
    <source>
        <dbReference type="EMBL" id="NWF44524.1"/>
    </source>
</evidence>
<dbReference type="GO" id="GO:0016740">
    <property type="term" value="F:transferase activity"/>
    <property type="evidence" value="ECO:0007669"/>
    <property type="project" value="UniProtKB-KW"/>
</dbReference>
<proteinExistence type="predicted"/>
<dbReference type="Pfam" id="PF00535">
    <property type="entry name" value="Glycos_transf_2"/>
    <property type="match status" value="1"/>
</dbReference>
<sequence length="270" mass="30353">MRPDDGSSAPPSHTFLVPAYGNSPYLSDCLESLVRQSAPSGILISSSTPHDGLFELAKRFGAECHIHGPNKGMAHDWNEGLAQIKTDWVTVAHQDDVYLPGYAERVMLAAQQAHEPSMVFTNYAELVGEDVREHTLLLNIKQVLLLLGFLGRREISSKWSKMNCLRFGCPIPCPSVTFRTRPGQTHFADGYHVNMDWAAWIRKAEEPGGFVWVRDTLMHHRIHAESGTTEGIHEGHRTREDLEMLCRLWPRPLAHIIARTYAIAYSSNES</sequence>
<comment type="caution">
    <text evidence="2">The sequence shown here is derived from an EMBL/GenBank/DDBJ whole genome shotgun (WGS) entry which is preliminary data.</text>
</comment>
<dbReference type="CDD" id="cd00761">
    <property type="entry name" value="Glyco_tranf_GTA_type"/>
    <property type="match status" value="1"/>
</dbReference>
<feature type="domain" description="Glycosyltransferase 2-like" evidence="1">
    <location>
        <begin position="15"/>
        <end position="122"/>
    </location>
</feature>
<organism evidence="2 3">
    <name type="scientific">Hydrogenophaga aromaticivorans</name>
    <dbReference type="NCBI Taxonomy" id="2610898"/>
    <lineage>
        <taxon>Bacteria</taxon>
        <taxon>Pseudomonadati</taxon>
        <taxon>Pseudomonadota</taxon>
        <taxon>Betaproteobacteria</taxon>
        <taxon>Burkholderiales</taxon>
        <taxon>Comamonadaceae</taxon>
        <taxon>Hydrogenophaga</taxon>
    </lineage>
</organism>
<dbReference type="InterPro" id="IPR029044">
    <property type="entry name" value="Nucleotide-diphossugar_trans"/>
</dbReference>
<dbReference type="Proteomes" id="UP000545507">
    <property type="component" value="Unassembled WGS sequence"/>
</dbReference>
<dbReference type="Gene3D" id="3.90.550.10">
    <property type="entry name" value="Spore Coat Polysaccharide Biosynthesis Protein SpsA, Chain A"/>
    <property type="match status" value="1"/>
</dbReference>
<evidence type="ECO:0000259" key="1">
    <source>
        <dbReference type="Pfam" id="PF00535"/>
    </source>
</evidence>
<gene>
    <name evidence="2" type="ORF">F3K02_04550</name>
</gene>